<dbReference type="InterPro" id="IPR050712">
    <property type="entry name" value="NAD(P)H-dep_reductase"/>
</dbReference>
<reference evidence="2 3" key="1">
    <citation type="submission" date="2019-11" db="EMBL/GenBank/DDBJ databases">
        <authorList>
            <person name="Cao P."/>
        </authorList>
    </citation>
    <scope>NUCLEOTIDE SEQUENCE [LARGE SCALE GENOMIC DNA]</scope>
    <source>
        <strain evidence="2 3">NEAU-AAG5</strain>
    </source>
</reference>
<dbReference type="Pfam" id="PF03358">
    <property type="entry name" value="FMN_red"/>
    <property type="match status" value="1"/>
</dbReference>
<keyword evidence="3" id="KW-1185">Reference proteome</keyword>
<dbReference type="SUPFAM" id="SSF52218">
    <property type="entry name" value="Flavoproteins"/>
    <property type="match status" value="1"/>
</dbReference>
<proteinExistence type="predicted"/>
<gene>
    <name evidence="2" type="ORF">GNZ18_34420</name>
</gene>
<dbReference type="AlphaFoldDB" id="A0A7K1LB45"/>
<dbReference type="GO" id="GO:0010181">
    <property type="term" value="F:FMN binding"/>
    <property type="evidence" value="ECO:0007669"/>
    <property type="project" value="TreeGrafter"/>
</dbReference>
<comment type="caution">
    <text evidence="2">The sequence shown here is derived from an EMBL/GenBank/DDBJ whole genome shotgun (WGS) entry which is preliminary data.</text>
</comment>
<name>A0A7K1LB45_9ACTN</name>
<accession>A0A7K1LB45</accession>
<protein>
    <submittedName>
        <fullName evidence="2">NADPH-dependent FMN reductase</fullName>
    </submittedName>
</protein>
<dbReference type="PANTHER" id="PTHR30543:SF21">
    <property type="entry name" value="NAD(P)H-DEPENDENT FMN REDUCTASE LOT6"/>
    <property type="match status" value="1"/>
</dbReference>
<organism evidence="2 3">
    <name type="scientific">Actinomadura litoris</name>
    <dbReference type="NCBI Taxonomy" id="2678616"/>
    <lineage>
        <taxon>Bacteria</taxon>
        <taxon>Bacillati</taxon>
        <taxon>Actinomycetota</taxon>
        <taxon>Actinomycetes</taxon>
        <taxon>Streptosporangiales</taxon>
        <taxon>Thermomonosporaceae</taxon>
        <taxon>Actinomadura</taxon>
    </lineage>
</organism>
<evidence type="ECO:0000313" key="3">
    <source>
        <dbReference type="Proteomes" id="UP000432015"/>
    </source>
</evidence>
<dbReference type="Proteomes" id="UP000432015">
    <property type="component" value="Unassembled WGS sequence"/>
</dbReference>
<dbReference type="RefSeq" id="WP_156220820.1">
    <property type="nucleotide sequence ID" value="NZ_WOFH01000015.1"/>
</dbReference>
<dbReference type="GO" id="GO:0005829">
    <property type="term" value="C:cytosol"/>
    <property type="evidence" value="ECO:0007669"/>
    <property type="project" value="TreeGrafter"/>
</dbReference>
<evidence type="ECO:0000313" key="2">
    <source>
        <dbReference type="EMBL" id="MUN41647.1"/>
    </source>
</evidence>
<dbReference type="InterPro" id="IPR005025">
    <property type="entry name" value="FMN_Rdtase-like_dom"/>
</dbReference>
<dbReference type="Gene3D" id="3.40.50.360">
    <property type="match status" value="1"/>
</dbReference>
<dbReference type="InterPro" id="IPR029039">
    <property type="entry name" value="Flavoprotein-like_sf"/>
</dbReference>
<feature type="domain" description="NADPH-dependent FMN reductase-like" evidence="1">
    <location>
        <begin position="3"/>
        <end position="146"/>
    </location>
</feature>
<sequence length="187" mass="20724">MTRIGIVLGTTRPGRVGPQVANWVQRTAREHSGTEWETVDIADYDLPLFDEPRSPLMGDYEHPHTRKWSAKIAEFDGFVFVTPEYNRSIPSALKNAIDYLYAEWTNKAAGFVAYGSNVGGARAAEHLRLIAAGLHIATVRTQLNLSLISDFESFTTFVPTDRHTATLHQMLTEVIAWSGALAPLRAA</sequence>
<dbReference type="PANTHER" id="PTHR30543">
    <property type="entry name" value="CHROMATE REDUCTASE"/>
    <property type="match status" value="1"/>
</dbReference>
<evidence type="ECO:0000259" key="1">
    <source>
        <dbReference type="Pfam" id="PF03358"/>
    </source>
</evidence>
<dbReference type="GO" id="GO:0016491">
    <property type="term" value="F:oxidoreductase activity"/>
    <property type="evidence" value="ECO:0007669"/>
    <property type="project" value="InterPro"/>
</dbReference>
<dbReference type="EMBL" id="WOFH01000015">
    <property type="protein sequence ID" value="MUN41647.1"/>
    <property type="molecule type" value="Genomic_DNA"/>
</dbReference>